<sequence>MFLLKQKHLTFLGVCWICFTEYVNMCVDILLPCSRTFLYFVDKNSVFDTLKTEAGGGLEKKGGEE</sequence>
<evidence type="ECO:0000313" key="1">
    <source>
        <dbReference type="EMBL" id="OGZ29609.1"/>
    </source>
</evidence>
<protein>
    <submittedName>
        <fullName evidence="1">Uncharacterized protein</fullName>
    </submittedName>
</protein>
<dbReference type="Proteomes" id="UP000177486">
    <property type="component" value="Unassembled WGS sequence"/>
</dbReference>
<dbReference type="AlphaFoldDB" id="A0A1G2EUX3"/>
<comment type="caution">
    <text evidence="1">The sequence shown here is derived from an EMBL/GenBank/DDBJ whole genome shotgun (WGS) entry which is preliminary data.</text>
</comment>
<proteinExistence type="predicted"/>
<reference evidence="1 2" key="1">
    <citation type="journal article" date="2016" name="Nat. Commun.">
        <title>Thousands of microbial genomes shed light on interconnected biogeochemical processes in an aquifer system.</title>
        <authorList>
            <person name="Anantharaman K."/>
            <person name="Brown C.T."/>
            <person name="Hug L.A."/>
            <person name="Sharon I."/>
            <person name="Castelle C.J."/>
            <person name="Probst A.J."/>
            <person name="Thomas B.C."/>
            <person name="Singh A."/>
            <person name="Wilkins M.J."/>
            <person name="Karaoz U."/>
            <person name="Brodie E.L."/>
            <person name="Williams K.H."/>
            <person name="Hubbard S.S."/>
            <person name="Banfield J.F."/>
        </authorList>
    </citation>
    <scope>NUCLEOTIDE SEQUENCE [LARGE SCALE GENOMIC DNA]</scope>
</reference>
<organism evidence="1 2">
    <name type="scientific">Candidatus Niyogibacteria bacterium RIFCSPLOWO2_01_FULL_45_48</name>
    <dbReference type="NCBI Taxonomy" id="1801724"/>
    <lineage>
        <taxon>Bacteria</taxon>
        <taxon>Candidatus Niyogiibacteriota</taxon>
    </lineage>
</organism>
<accession>A0A1G2EUX3</accession>
<evidence type="ECO:0000313" key="2">
    <source>
        <dbReference type="Proteomes" id="UP000177486"/>
    </source>
</evidence>
<name>A0A1G2EUX3_9BACT</name>
<dbReference type="EMBL" id="MHMQ01000034">
    <property type="protein sequence ID" value="OGZ29609.1"/>
    <property type="molecule type" value="Genomic_DNA"/>
</dbReference>
<gene>
    <name evidence="1" type="ORF">A2931_04415</name>
</gene>